<accession>A0A917DQD1</accession>
<keyword evidence="3" id="KW-1185">Reference proteome</keyword>
<comment type="caution">
    <text evidence="2">The sequence shown here is derived from an EMBL/GenBank/DDBJ whole genome shotgun (WGS) entry which is preliminary data.</text>
</comment>
<dbReference type="PANTHER" id="PTHR21310">
    <property type="entry name" value="AMINOGLYCOSIDE PHOSPHOTRANSFERASE-RELATED-RELATED"/>
    <property type="match status" value="1"/>
</dbReference>
<reference evidence="2" key="2">
    <citation type="submission" date="2020-09" db="EMBL/GenBank/DDBJ databases">
        <authorList>
            <person name="Sun Q."/>
            <person name="Zhou Y."/>
        </authorList>
    </citation>
    <scope>NUCLEOTIDE SEQUENCE</scope>
    <source>
        <strain evidence="2">CGMCC 1.15178</strain>
    </source>
</reference>
<name>A0A917DQD1_9BACL</name>
<dbReference type="Gene3D" id="3.90.1200.10">
    <property type="match status" value="1"/>
</dbReference>
<dbReference type="Pfam" id="PF01636">
    <property type="entry name" value="APH"/>
    <property type="match status" value="1"/>
</dbReference>
<evidence type="ECO:0000313" key="2">
    <source>
        <dbReference type="EMBL" id="GGD59107.1"/>
    </source>
</evidence>
<proteinExistence type="predicted"/>
<dbReference type="AlphaFoldDB" id="A0A917DQD1"/>
<dbReference type="Gene3D" id="3.30.200.150">
    <property type="match status" value="1"/>
</dbReference>
<dbReference type="Proteomes" id="UP000612456">
    <property type="component" value="Unassembled WGS sequence"/>
</dbReference>
<evidence type="ECO:0000313" key="3">
    <source>
        <dbReference type="Proteomes" id="UP000612456"/>
    </source>
</evidence>
<evidence type="ECO:0000259" key="1">
    <source>
        <dbReference type="Pfam" id="PF01636"/>
    </source>
</evidence>
<reference evidence="2" key="1">
    <citation type="journal article" date="2014" name="Int. J. Syst. Evol. Microbiol.">
        <title>Complete genome sequence of Corynebacterium casei LMG S-19264T (=DSM 44701T), isolated from a smear-ripened cheese.</title>
        <authorList>
            <consortium name="US DOE Joint Genome Institute (JGI-PGF)"/>
            <person name="Walter F."/>
            <person name="Albersmeier A."/>
            <person name="Kalinowski J."/>
            <person name="Ruckert C."/>
        </authorList>
    </citation>
    <scope>NUCLEOTIDE SEQUENCE</scope>
    <source>
        <strain evidence="2">CGMCC 1.15178</strain>
    </source>
</reference>
<dbReference type="InterPro" id="IPR002575">
    <property type="entry name" value="Aminoglycoside_PTrfase"/>
</dbReference>
<organism evidence="2 3">
    <name type="scientific">Paenibacillus nasutitermitis</name>
    <dbReference type="NCBI Taxonomy" id="1652958"/>
    <lineage>
        <taxon>Bacteria</taxon>
        <taxon>Bacillati</taxon>
        <taxon>Bacillota</taxon>
        <taxon>Bacilli</taxon>
        <taxon>Bacillales</taxon>
        <taxon>Paenibacillaceae</taxon>
        <taxon>Paenibacillus</taxon>
    </lineage>
</organism>
<dbReference type="InterPro" id="IPR051678">
    <property type="entry name" value="AGP_Transferase"/>
</dbReference>
<dbReference type="InterPro" id="IPR011009">
    <property type="entry name" value="Kinase-like_dom_sf"/>
</dbReference>
<gene>
    <name evidence="2" type="ORF">GCM10010911_16150</name>
</gene>
<feature type="domain" description="Aminoglycoside phosphotransferase" evidence="1">
    <location>
        <begin position="69"/>
        <end position="245"/>
    </location>
</feature>
<dbReference type="SUPFAM" id="SSF56112">
    <property type="entry name" value="Protein kinase-like (PK-like)"/>
    <property type="match status" value="1"/>
</dbReference>
<protein>
    <recommendedName>
        <fullName evidence="1">Aminoglycoside phosphotransferase domain-containing protein</fullName>
    </recommendedName>
</protein>
<dbReference type="RefSeq" id="WP_188990764.1">
    <property type="nucleotide sequence ID" value="NZ_BMHP01000001.1"/>
</dbReference>
<sequence length="302" mass="34845">MEAIIQTANRFVRTRFGDRAYNLKPLASGDWSQAYSFLLDGHDRVIRFGAYVEDFEKDRVMGTYSSDFLPIPHVLEIGQTQSGFYAVSERVRGEHLDELDGPGICHVLPQLLDALSELQTHDLTKTQEVGIWRPNGEGPGWGTELLSVAEPRDRLAGWRESLDAWPLEAQVFDTGVEKLRQLITQLPEYRGIIHNDLLNRNVLVDGGKLSGVIDWGNARYGDPLYDIAWFLYWWSWYPEWQEIDLQEIVDDHWVKHEGKPPLADERLHCCLIHIGLDHIAYSAFKQRPEEMKRNAKQLMTYL</sequence>
<dbReference type="EMBL" id="BMHP01000001">
    <property type="protein sequence ID" value="GGD59107.1"/>
    <property type="molecule type" value="Genomic_DNA"/>
</dbReference>